<gene>
    <name evidence="6" type="primary">gltC_5</name>
    <name evidence="6" type="ORF">GHA_02640</name>
</gene>
<comment type="caution">
    <text evidence="6">The sequence shown here is derived from an EMBL/GenBank/DDBJ whole genome shotgun (WGS) entry which is preliminary data.</text>
</comment>
<dbReference type="InterPro" id="IPR005119">
    <property type="entry name" value="LysR_subst-bd"/>
</dbReference>
<name>A0AA35DAJ9_9BURK</name>
<dbReference type="Pfam" id="PF03466">
    <property type="entry name" value="LysR_substrate"/>
    <property type="match status" value="1"/>
</dbReference>
<keyword evidence="2" id="KW-0805">Transcription regulation</keyword>
<evidence type="ECO:0000256" key="3">
    <source>
        <dbReference type="ARBA" id="ARBA00023125"/>
    </source>
</evidence>
<evidence type="ECO:0000313" key="7">
    <source>
        <dbReference type="Proteomes" id="UP000834458"/>
    </source>
</evidence>
<dbReference type="Gene3D" id="1.10.10.10">
    <property type="entry name" value="Winged helix-like DNA-binding domain superfamily/Winged helix DNA-binding domain"/>
    <property type="match status" value="1"/>
</dbReference>
<protein>
    <submittedName>
        <fullName evidence="6">HTH-type transcriptional regulator gltC</fullName>
    </submittedName>
</protein>
<dbReference type="Gene3D" id="3.40.190.290">
    <property type="match status" value="1"/>
</dbReference>
<organism evidence="6 7">
    <name type="scientific">Comamonas aquatica</name>
    <dbReference type="NCBI Taxonomy" id="225991"/>
    <lineage>
        <taxon>Bacteria</taxon>
        <taxon>Pseudomonadati</taxon>
        <taxon>Pseudomonadota</taxon>
        <taxon>Betaproteobacteria</taxon>
        <taxon>Burkholderiales</taxon>
        <taxon>Comamonadaceae</taxon>
        <taxon>Comamonas</taxon>
    </lineage>
</organism>
<dbReference type="InterPro" id="IPR050176">
    <property type="entry name" value="LTTR"/>
</dbReference>
<dbReference type="AlphaFoldDB" id="A0AA35DAJ9"/>
<sequence>MHSHTVGMDWDHLRFFAALAHTGTLVGAARALGVEHTTVARRIQALEHQLGTPLFVRDATGHKLNQAGRQLLPTAQAMEQAASGIEHLARHSDAEHAAVAGLVRVGVTEGLGVQLLAAPLSRLSLQYPKLSVDLLALPRLMHLSRREADIVISLERPKRGTVVVSKLTDYHLYLYGERQYLARKPLVHSSEDLRHHQFIHYVDDLLFSQELQLLSQLYKPTHFVFRSTSIAAQYEAVRAGAGLAVLPAFLADRDPLLQRVLPEQARFERSFWMSMPEEAKGVPRIQVVWKLLKHLFTEHQSRLKPQ</sequence>
<dbReference type="Pfam" id="PF00126">
    <property type="entry name" value="HTH_1"/>
    <property type="match status" value="1"/>
</dbReference>
<dbReference type="GO" id="GO:0003677">
    <property type="term" value="F:DNA binding"/>
    <property type="evidence" value="ECO:0007669"/>
    <property type="project" value="UniProtKB-KW"/>
</dbReference>
<reference evidence="6" key="1">
    <citation type="submission" date="2020-05" db="EMBL/GenBank/DDBJ databases">
        <authorList>
            <person name="Delgado-Blas J."/>
        </authorList>
    </citation>
    <scope>NUCLEOTIDE SEQUENCE</scope>
    <source>
        <strain evidence="6">BB1454</strain>
    </source>
</reference>
<proteinExistence type="inferred from homology"/>
<dbReference type="PANTHER" id="PTHR30579:SF3">
    <property type="entry name" value="TRANSCRIPTIONAL REGULATORY PROTEIN"/>
    <property type="match status" value="1"/>
</dbReference>
<dbReference type="SUPFAM" id="SSF46785">
    <property type="entry name" value="Winged helix' DNA-binding domain"/>
    <property type="match status" value="1"/>
</dbReference>
<evidence type="ECO:0000256" key="2">
    <source>
        <dbReference type="ARBA" id="ARBA00023015"/>
    </source>
</evidence>
<feature type="domain" description="HTH lysR-type" evidence="5">
    <location>
        <begin position="8"/>
        <end position="65"/>
    </location>
</feature>
<dbReference type="Proteomes" id="UP000834458">
    <property type="component" value="Unassembled WGS sequence"/>
</dbReference>
<evidence type="ECO:0000256" key="4">
    <source>
        <dbReference type="ARBA" id="ARBA00023163"/>
    </source>
</evidence>
<dbReference type="InterPro" id="IPR036388">
    <property type="entry name" value="WH-like_DNA-bd_sf"/>
</dbReference>
<dbReference type="SUPFAM" id="SSF53850">
    <property type="entry name" value="Periplasmic binding protein-like II"/>
    <property type="match status" value="1"/>
</dbReference>
<dbReference type="InterPro" id="IPR036390">
    <property type="entry name" value="WH_DNA-bd_sf"/>
</dbReference>
<dbReference type="InterPro" id="IPR000847">
    <property type="entry name" value="LysR_HTH_N"/>
</dbReference>
<dbReference type="PANTHER" id="PTHR30579">
    <property type="entry name" value="TRANSCRIPTIONAL REGULATOR"/>
    <property type="match status" value="1"/>
</dbReference>
<evidence type="ECO:0000313" key="6">
    <source>
        <dbReference type="EMBL" id="CAB5699544.1"/>
    </source>
</evidence>
<evidence type="ECO:0000259" key="5">
    <source>
        <dbReference type="PROSITE" id="PS50931"/>
    </source>
</evidence>
<keyword evidence="3" id="KW-0238">DNA-binding</keyword>
<dbReference type="EMBL" id="CAHPSC010000040">
    <property type="protein sequence ID" value="CAB5699544.1"/>
    <property type="molecule type" value="Genomic_DNA"/>
</dbReference>
<dbReference type="GO" id="GO:0003700">
    <property type="term" value="F:DNA-binding transcription factor activity"/>
    <property type="evidence" value="ECO:0007669"/>
    <property type="project" value="InterPro"/>
</dbReference>
<dbReference type="PROSITE" id="PS50931">
    <property type="entry name" value="HTH_LYSR"/>
    <property type="match status" value="1"/>
</dbReference>
<keyword evidence="4" id="KW-0804">Transcription</keyword>
<accession>A0AA35DAJ9</accession>
<evidence type="ECO:0000256" key="1">
    <source>
        <dbReference type="ARBA" id="ARBA00009437"/>
    </source>
</evidence>
<comment type="similarity">
    <text evidence="1">Belongs to the LysR transcriptional regulatory family.</text>
</comment>